<feature type="domain" description="Cadherin" evidence="14">
    <location>
        <begin position="460"/>
        <end position="569"/>
    </location>
</feature>
<keyword evidence="8" id="KW-0130">Cell adhesion</keyword>
<keyword evidence="6" id="KW-0677">Repeat</keyword>
<keyword evidence="4 13" id="KW-0812">Transmembrane</keyword>
<evidence type="ECO:0000256" key="3">
    <source>
        <dbReference type="ARBA" id="ARBA00022475"/>
    </source>
</evidence>
<dbReference type="InterPro" id="IPR013164">
    <property type="entry name" value="Cadherin_N"/>
</dbReference>
<dbReference type="SUPFAM" id="SSF49313">
    <property type="entry name" value="Cadherin-like"/>
    <property type="match status" value="6"/>
</dbReference>
<feature type="domain" description="Cadherin" evidence="14">
    <location>
        <begin position="141"/>
        <end position="249"/>
    </location>
</feature>
<sequence length="854" mass="95654">MAFGVEHRDRVVRWRMRLTASLFVFHVLFLYRAEAQIRYSIPEELKTGSLVGNVAQDLGLDLKRLRSGRARIVTGESIQYTELKTDKGTLVVNERIDREQLCGDLTPCSFTFEILLEKPMELHPVTIEVLDVNDNAPTFQNNKPISFEISESAAVGVRFPLQSAQDLDVGQNALQNYILSPNDNFILKQHSNPDGRKYVEMVLQKPLDRERHPHFSLKLIAVDGGTPQRSGTVSIDVTVLDANDNDPVFNQSVYKASVLENTKTGTSIITVNATDADSGLNGHITYSLSKMKGSVAEIFTIDEKTGTIYVSGQIDYEKYRKYELRVEAKDHGGLTGTSKVIFDVTDVNDNEPIIHVMSFSTPLSEDAIPGTTIAILNIKDADSERNGQIKCWIDGKLPFKIETSLTNYYNLVSDQHFDRESVSEYNITITATDFGSLPLSSSTKLHLKISDVNDNAPLFDKNSYTAYIIENNSPGFSIFTVSARDSDWNQNARISYVLEDTQVSGNPVSTYVSLNSETGVLNAVRTFDYEQIKHLALVIKAQDGGSPPLSSNVTVKIMIQDQNDNPPQVLYPVQTGGSLVAEMVPRSADVGYLVTKVVAVDVDSGQNAWLSYKLQKATDRALFEVGLQNGEIRTIRQVTDKDAVKQRLTVIVEDNGQPSRSATVIVNVVVADSFPEVLSEFTELTHDKEYNDNLTFYLVLALAVVSFLFITCLVVIISVKIYRWRQSRILYHSNLPVIPYYPPRYSDTLGTGTLPHVYNYEVCRTTDSRKSDCKFGRAGRQNVLIMDPSSTGTMQRIQSEKSILDEPDSPLESHRFPFNGGEQFYEPTSYWYTRVFLLLPKETIFSFFVSFLSE</sequence>
<dbReference type="FunFam" id="2.60.40.60:FF:000001">
    <property type="entry name" value="Protocadherin alpha 2"/>
    <property type="match status" value="1"/>
</dbReference>
<evidence type="ECO:0000256" key="2">
    <source>
        <dbReference type="ARBA" id="ARBA00004251"/>
    </source>
</evidence>
<dbReference type="AlphaFoldDB" id="A0A3P8PLL2"/>
<evidence type="ECO:0000256" key="5">
    <source>
        <dbReference type="ARBA" id="ARBA00022729"/>
    </source>
</evidence>
<evidence type="ECO:0000256" key="11">
    <source>
        <dbReference type="ARBA" id="ARBA00023180"/>
    </source>
</evidence>
<evidence type="ECO:0000256" key="6">
    <source>
        <dbReference type="ARBA" id="ARBA00022737"/>
    </source>
</evidence>
<dbReference type="GO" id="GO:0007156">
    <property type="term" value="P:homophilic cell adhesion via plasma membrane adhesion molecules"/>
    <property type="evidence" value="ECO:0007669"/>
    <property type="project" value="InterPro"/>
</dbReference>
<reference evidence="15" key="4">
    <citation type="submission" date="2025-09" db="UniProtKB">
        <authorList>
            <consortium name="Ensembl"/>
        </authorList>
    </citation>
    <scope>IDENTIFICATION</scope>
</reference>
<name>A0A3P8PLL2_ASTCA</name>
<dbReference type="Pfam" id="PF08266">
    <property type="entry name" value="Cadherin_2"/>
    <property type="match status" value="1"/>
</dbReference>
<dbReference type="PRINTS" id="PR00205">
    <property type="entry name" value="CADHERIN"/>
</dbReference>
<dbReference type="GO" id="GO:0005509">
    <property type="term" value="F:calcium ion binding"/>
    <property type="evidence" value="ECO:0007669"/>
    <property type="project" value="UniProtKB-UniRule"/>
</dbReference>
<dbReference type="FunFam" id="2.60.40.60:FF:000004">
    <property type="entry name" value="Protocadherin 1 gamma 2"/>
    <property type="match status" value="1"/>
</dbReference>
<dbReference type="Pfam" id="PF00028">
    <property type="entry name" value="Cadherin"/>
    <property type="match status" value="5"/>
</dbReference>
<feature type="transmembrane region" description="Helical" evidence="13">
    <location>
        <begin position="694"/>
        <end position="719"/>
    </location>
</feature>
<keyword evidence="3" id="KW-1003">Cell membrane</keyword>
<evidence type="ECO:0000256" key="9">
    <source>
        <dbReference type="ARBA" id="ARBA00022989"/>
    </source>
</evidence>
<dbReference type="PANTHER" id="PTHR24028">
    <property type="entry name" value="CADHERIN-87A"/>
    <property type="match status" value="1"/>
</dbReference>
<evidence type="ECO:0000313" key="15">
    <source>
        <dbReference type="Ensembl" id="ENSACLP00000017911.2"/>
    </source>
</evidence>
<evidence type="ECO:0000256" key="13">
    <source>
        <dbReference type="SAM" id="Phobius"/>
    </source>
</evidence>
<comment type="function">
    <text evidence="1">Potential calcium-dependent cell-adhesion protein. May be involved in the establishment and maintenance of specific neuronal connections in the brain.</text>
</comment>
<dbReference type="FunFam" id="2.60.40.60:FF:000129">
    <property type="entry name" value="protocadherin alpha-C2 isoform X1"/>
    <property type="match status" value="1"/>
</dbReference>
<evidence type="ECO:0000256" key="10">
    <source>
        <dbReference type="ARBA" id="ARBA00023136"/>
    </source>
</evidence>
<keyword evidence="11" id="KW-0325">Glycoprotein</keyword>
<evidence type="ECO:0000256" key="1">
    <source>
        <dbReference type="ARBA" id="ARBA00003436"/>
    </source>
</evidence>
<dbReference type="InterPro" id="IPR050174">
    <property type="entry name" value="Protocadherin/Cadherin-CA"/>
</dbReference>
<dbReference type="InterPro" id="IPR032455">
    <property type="entry name" value="Cadherin_C"/>
</dbReference>
<organism evidence="15 16">
    <name type="scientific">Astatotilapia calliptera</name>
    <name type="common">Eastern happy</name>
    <name type="synonym">Chromis callipterus</name>
    <dbReference type="NCBI Taxonomy" id="8154"/>
    <lineage>
        <taxon>Eukaryota</taxon>
        <taxon>Metazoa</taxon>
        <taxon>Chordata</taxon>
        <taxon>Craniata</taxon>
        <taxon>Vertebrata</taxon>
        <taxon>Euteleostomi</taxon>
        <taxon>Actinopterygii</taxon>
        <taxon>Neopterygii</taxon>
        <taxon>Teleostei</taxon>
        <taxon>Neoteleostei</taxon>
        <taxon>Acanthomorphata</taxon>
        <taxon>Ovalentaria</taxon>
        <taxon>Cichlomorphae</taxon>
        <taxon>Cichliformes</taxon>
        <taxon>Cichlidae</taxon>
        <taxon>African cichlids</taxon>
        <taxon>Pseudocrenilabrinae</taxon>
        <taxon>Haplochromini</taxon>
        <taxon>Astatotilapia</taxon>
    </lineage>
</organism>
<dbReference type="GO" id="GO:0009653">
    <property type="term" value="P:anatomical structure morphogenesis"/>
    <property type="evidence" value="ECO:0007669"/>
    <property type="project" value="UniProtKB-ARBA"/>
</dbReference>
<evidence type="ECO:0000313" key="16">
    <source>
        <dbReference type="Proteomes" id="UP000265100"/>
    </source>
</evidence>
<feature type="domain" description="Cadherin" evidence="14">
    <location>
        <begin position="355"/>
        <end position="459"/>
    </location>
</feature>
<reference evidence="15" key="3">
    <citation type="submission" date="2025-08" db="UniProtKB">
        <authorList>
            <consortium name="Ensembl"/>
        </authorList>
    </citation>
    <scope>IDENTIFICATION</scope>
</reference>
<dbReference type="Proteomes" id="UP000265100">
    <property type="component" value="Chromosome 2"/>
</dbReference>
<keyword evidence="9 13" id="KW-1133">Transmembrane helix</keyword>
<evidence type="ECO:0000256" key="7">
    <source>
        <dbReference type="ARBA" id="ARBA00022837"/>
    </source>
</evidence>
<feature type="domain" description="Cadherin" evidence="14">
    <location>
        <begin position="33"/>
        <end position="139"/>
    </location>
</feature>
<reference evidence="15 16" key="1">
    <citation type="submission" date="2018-05" db="EMBL/GenBank/DDBJ databases">
        <authorList>
            <person name="Datahose"/>
        </authorList>
    </citation>
    <scope>NUCLEOTIDE SEQUENCE</scope>
</reference>
<dbReference type="FunFam" id="2.60.40.60:FF:000006">
    <property type="entry name" value="Protocadherin alpha 2"/>
    <property type="match status" value="1"/>
</dbReference>
<keyword evidence="10 13" id="KW-0472">Membrane</keyword>
<keyword evidence="7 12" id="KW-0106">Calcium</keyword>
<dbReference type="Gene3D" id="2.60.40.60">
    <property type="entry name" value="Cadherins"/>
    <property type="match status" value="6"/>
</dbReference>
<accession>A0A3P8PLL2</accession>
<comment type="subcellular location">
    <subcellularLocation>
        <location evidence="2">Cell membrane</location>
        <topology evidence="2">Single-pass type I membrane protein</topology>
    </subcellularLocation>
</comment>
<dbReference type="PROSITE" id="PS50268">
    <property type="entry name" value="CADHERIN_2"/>
    <property type="match status" value="6"/>
</dbReference>
<dbReference type="SMART" id="SM00112">
    <property type="entry name" value="CA"/>
    <property type="match status" value="6"/>
</dbReference>
<dbReference type="FunFam" id="2.60.40.60:FF:000007">
    <property type="entry name" value="Protocadherin alpha 2"/>
    <property type="match status" value="1"/>
</dbReference>
<dbReference type="OMA" id="HIRWIKW"/>
<feature type="domain" description="Cadherin" evidence="14">
    <location>
        <begin position="250"/>
        <end position="354"/>
    </location>
</feature>
<keyword evidence="5" id="KW-0732">Signal</keyword>
<dbReference type="InterPro" id="IPR002126">
    <property type="entry name" value="Cadherin-like_dom"/>
</dbReference>
<evidence type="ECO:0000259" key="14">
    <source>
        <dbReference type="PROSITE" id="PS50268"/>
    </source>
</evidence>
<dbReference type="Ensembl" id="ENSACLT00000018341.2">
    <property type="protein sequence ID" value="ENSACLP00000017911.2"/>
    <property type="gene ID" value="ENSACLG00000012226.2"/>
</dbReference>
<dbReference type="PANTHER" id="PTHR24028:SF296">
    <property type="entry name" value="PROTOCADHERIN 1 GAMMA 11 PRECURSOR-RELATED"/>
    <property type="match status" value="1"/>
</dbReference>
<dbReference type="STRING" id="8154.ENSACLP00000017911"/>
<dbReference type="InterPro" id="IPR015919">
    <property type="entry name" value="Cadherin-like_sf"/>
</dbReference>
<dbReference type="GeneTree" id="ENSGT00940000165759"/>
<dbReference type="GO" id="GO:0005886">
    <property type="term" value="C:plasma membrane"/>
    <property type="evidence" value="ECO:0007669"/>
    <property type="project" value="UniProtKB-SubCell"/>
</dbReference>
<feature type="domain" description="Cadherin" evidence="14">
    <location>
        <begin position="584"/>
        <end position="681"/>
    </location>
</feature>
<reference evidence="16" key="2">
    <citation type="submission" date="2023-03" db="EMBL/GenBank/DDBJ databases">
        <authorList>
            <consortium name="Wellcome Sanger Institute Data Sharing"/>
        </authorList>
    </citation>
    <scope>NUCLEOTIDE SEQUENCE [LARGE SCALE GENOMIC DNA]</scope>
</reference>
<protein>
    <recommendedName>
        <fullName evidence="14">Cadherin domain-containing protein</fullName>
    </recommendedName>
</protein>
<dbReference type="Pfam" id="PF16492">
    <property type="entry name" value="Cadherin_C_2"/>
    <property type="match status" value="1"/>
</dbReference>
<dbReference type="Bgee" id="ENSACLG00000012226">
    <property type="expression patterns" value="Expressed in brain"/>
</dbReference>
<dbReference type="CDD" id="cd11304">
    <property type="entry name" value="Cadherin_repeat"/>
    <property type="match status" value="5"/>
</dbReference>
<evidence type="ECO:0000256" key="4">
    <source>
        <dbReference type="ARBA" id="ARBA00022692"/>
    </source>
</evidence>
<evidence type="ECO:0000256" key="12">
    <source>
        <dbReference type="PROSITE-ProRule" id="PRU00043"/>
    </source>
</evidence>
<dbReference type="FunFam" id="2.60.40.60:FF:000002">
    <property type="entry name" value="Protocadherin alpha 2"/>
    <property type="match status" value="1"/>
</dbReference>
<evidence type="ECO:0000256" key="8">
    <source>
        <dbReference type="ARBA" id="ARBA00022889"/>
    </source>
</evidence>
<keyword evidence="16" id="KW-1185">Reference proteome</keyword>
<dbReference type="InterPro" id="IPR020894">
    <property type="entry name" value="Cadherin_CS"/>
</dbReference>
<proteinExistence type="predicted"/>
<dbReference type="PROSITE" id="PS00232">
    <property type="entry name" value="CADHERIN_1"/>
    <property type="match status" value="2"/>
</dbReference>